<dbReference type="EMBL" id="REGN01002706">
    <property type="protein sequence ID" value="RNA26616.1"/>
    <property type="molecule type" value="Genomic_DNA"/>
</dbReference>
<dbReference type="AlphaFoldDB" id="A0A3M7RSR4"/>
<gene>
    <name evidence="1" type="ORF">BpHYR1_014647</name>
</gene>
<name>A0A3M7RSR4_BRAPC</name>
<proteinExistence type="predicted"/>
<keyword evidence="2" id="KW-1185">Reference proteome</keyword>
<evidence type="ECO:0008006" key="3">
    <source>
        <dbReference type="Google" id="ProtNLM"/>
    </source>
</evidence>
<sequence>LKNSEHIAVATRKANNNEHSINIFDQKWSICELIYCVTATSVPSENLFSNAGLVQNDQRNWMESAALNITLKFKNFKL</sequence>
<reference evidence="1 2" key="1">
    <citation type="journal article" date="2018" name="Sci. Rep.">
        <title>Genomic signatures of local adaptation to the degree of environmental predictability in rotifers.</title>
        <authorList>
            <person name="Franch-Gras L."/>
            <person name="Hahn C."/>
            <person name="Garcia-Roger E.M."/>
            <person name="Carmona M.J."/>
            <person name="Serra M."/>
            <person name="Gomez A."/>
        </authorList>
    </citation>
    <scope>NUCLEOTIDE SEQUENCE [LARGE SCALE GENOMIC DNA]</scope>
    <source>
        <strain evidence="1">HYR1</strain>
    </source>
</reference>
<dbReference type="Proteomes" id="UP000276133">
    <property type="component" value="Unassembled WGS sequence"/>
</dbReference>
<evidence type="ECO:0000313" key="2">
    <source>
        <dbReference type="Proteomes" id="UP000276133"/>
    </source>
</evidence>
<feature type="non-terminal residue" evidence="1">
    <location>
        <position position="1"/>
    </location>
</feature>
<evidence type="ECO:0000313" key="1">
    <source>
        <dbReference type="EMBL" id="RNA26616.1"/>
    </source>
</evidence>
<organism evidence="1 2">
    <name type="scientific">Brachionus plicatilis</name>
    <name type="common">Marine rotifer</name>
    <name type="synonym">Brachionus muelleri</name>
    <dbReference type="NCBI Taxonomy" id="10195"/>
    <lineage>
        <taxon>Eukaryota</taxon>
        <taxon>Metazoa</taxon>
        <taxon>Spiralia</taxon>
        <taxon>Gnathifera</taxon>
        <taxon>Rotifera</taxon>
        <taxon>Eurotatoria</taxon>
        <taxon>Monogononta</taxon>
        <taxon>Pseudotrocha</taxon>
        <taxon>Ploima</taxon>
        <taxon>Brachionidae</taxon>
        <taxon>Brachionus</taxon>
    </lineage>
</organism>
<protein>
    <recommendedName>
        <fullName evidence="3">HAT C-terminal dimerisation domain-containing protein</fullName>
    </recommendedName>
</protein>
<comment type="caution">
    <text evidence="1">The sequence shown here is derived from an EMBL/GenBank/DDBJ whole genome shotgun (WGS) entry which is preliminary data.</text>
</comment>
<accession>A0A3M7RSR4</accession>